<gene>
    <name evidence="1" type="ORF">B0T14DRAFT_559249</name>
</gene>
<evidence type="ECO:0000313" key="2">
    <source>
        <dbReference type="Proteomes" id="UP001175000"/>
    </source>
</evidence>
<dbReference type="Proteomes" id="UP001175000">
    <property type="component" value="Unassembled WGS sequence"/>
</dbReference>
<reference evidence="1" key="1">
    <citation type="submission" date="2023-06" db="EMBL/GenBank/DDBJ databases">
        <title>Genome-scale phylogeny and comparative genomics of the fungal order Sordariales.</title>
        <authorList>
            <consortium name="Lawrence Berkeley National Laboratory"/>
            <person name="Hensen N."/>
            <person name="Bonometti L."/>
            <person name="Westerberg I."/>
            <person name="Brannstrom I.O."/>
            <person name="Guillou S."/>
            <person name="Cros-Aarteil S."/>
            <person name="Calhoun S."/>
            <person name="Haridas S."/>
            <person name="Kuo A."/>
            <person name="Mondo S."/>
            <person name="Pangilinan J."/>
            <person name="Riley R."/>
            <person name="Labutti K."/>
            <person name="Andreopoulos B."/>
            <person name="Lipzen A."/>
            <person name="Chen C."/>
            <person name="Yanf M."/>
            <person name="Daum C."/>
            <person name="Ng V."/>
            <person name="Clum A."/>
            <person name="Steindorff A."/>
            <person name="Ohm R."/>
            <person name="Martin F."/>
            <person name="Silar P."/>
            <person name="Natvig D."/>
            <person name="Lalanne C."/>
            <person name="Gautier V."/>
            <person name="Ament-Velasquez S.L."/>
            <person name="Kruys A."/>
            <person name="Hutchinson M.I."/>
            <person name="Powell A.J."/>
            <person name="Barry K."/>
            <person name="Miller A.N."/>
            <person name="Grigoriev I.V."/>
            <person name="Debuchy R."/>
            <person name="Gladieux P."/>
            <person name="Thoren M.H."/>
            <person name="Johannesson H."/>
        </authorList>
    </citation>
    <scope>NUCLEOTIDE SEQUENCE</scope>
    <source>
        <strain evidence="1">CBS 606.72</strain>
    </source>
</reference>
<sequence length="198" mass="22617">MADLTNAALSPEDAALQKEQEIWKKNQQKYMEELKQKYPDLNIDADPNFLSGTREEQIERMAKHVEHVAKVTGQPMANAPMPGHDEPWWKTFINFEVDLKETVDEKTRKDLETISRIMYSEGLTPEAIAKGREAGEKLLAGYPTIVERAKRFLFDDEGLKKIRETILKCEAEGRPSHFPYPLGKGGKVDEEELVESLD</sequence>
<dbReference type="EMBL" id="JAULSU010000001">
    <property type="protein sequence ID" value="KAK0631457.1"/>
    <property type="molecule type" value="Genomic_DNA"/>
</dbReference>
<protein>
    <submittedName>
        <fullName evidence="1">Uncharacterized protein</fullName>
    </submittedName>
</protein>
<evidence type="ECO:0000313" key="1">
    <source>
        <dbReference type="EMBL" id="KAK0631457.1"/>
    </source>
</evidence>
<dbReference type="AlphaFoldDB" id="A0AA39XCK4"/>
<proteinExistence type="predicted"/>
<organism evidence="1 2">
    <name type="scientific">Immersiella caudata</name>
    <dbReference type="NCBI Taxonomy" id="314043"/>
    <lineage>
        <taxon>Eukaryota</taxon>
        <taxon>Fungi</taxon>
        <taxon>Dikarya</taxon>
        <taxon>Ascomycota</taxon>
        <taxon>Pezizomycotina</taxon>
        <taxon>Sordariomycetes</taxon>
        <taxon>Sordariomycetidae</taxon>
        <taxon>Sordariales</taxon>
        <taxon>Lasiosphaeriaceae</taxon>
        <taxon>Immersiella</taxon>
    </lineage>
</organism>
<comment type="caution">
    <text evidence="1">The sequence shown here is derived from an EMBL/GenBank/DDBJ whole genome shotgun (WGS) entry which is preliminary data.</text>
</comment>
<name>A0AA39XCK4_9PEZI</name>
<accession>A0AA39XCK4</accession>
<keyword evidence="2" id="KW-1185">Reference proteome</keyword>